<keyword evidence="2" id="KW-1185">Reference proteome</keyword>
<sequence>MTQFIFSTKEVDFFRASLLPKIKELGASILYRKLNDNCLISLTEEEINYLKNVAETEYLERSKGRAFELRYTQTTTLRKIAMMAANDTEKQALVKLTNIQFSLF</sequence>
<proteinExistence type="predicted"/>
<dbReference type="EMBL" id="FOLE01000004">
    <property type="protein sequence ID" value="SFC33307.1"/>
    <property type="molecule type" value="Genomic_DNA"/>
</dbReference>
<dbReference type="Proteomes" id="UP000199514">
    <property type="component" value="Unassembled WGS sequence"/>
</dbReference>
<evidence type="ECO:0000313" key="1">
    <source>
        <dbReference type="EMBL" id="SFC33307.1"/>
    </source>
</evidence>
<protein>
    <submittedName>
        <fullName evidence="1">Uncharacterized protein</fullName>
    </submittedName>
</protein>
<accession>A0A1I1IAT1</accession>
<dbReference type="AlphaFoldDB" id="A0A1I1IAT1"/>
<organism evidence="1 2">
    <name type="scientific">Flexibacter flexilis DSM 6793</name>
    <dbReference type="NCBI Taxonomy" id="927664"/>
    <lineage>
        <taxon>Bacteria</taxon>
        <taxon>Pseudomonadati</taxon>
        <taxon>Bacteroidota</taxon>
        <taxon>Cytophagia</taxon>
        <taxon>Cytophagales</taxon>
        <taxon>Flexibacteraceae</taxon>
        <taxon>Flexibacter</taxon>
    </lineage>
</organism>
<name>A0A1I1IAT1_9BACT</name>
<dbReference type="STRING" id="927664.SAMN05421780_104291"/>
<dbReference type="RefSeq" id="WP_091511231.1">
    <property type="nucleotide sequence ID" value="NZ_FOLE01000004.1"/>
</dbReference>
<gene>
    <name evidence="1" type="ORF">SAMN05421780_104291</name>
</gene>
<evidence type="ECO:0000313" key="2">
    <source>
        <dbReference type="Proteomes" id="UP000199514"/>
    </source>
</evidence>
<reference evidence="1 2" key="1">
    <citation type="submission" date="2016-10" db="EMBL/GenBank/DDBJ databases">
        <authorList>
            <person name="de Groot N.N."/>
        </authorList>
    </citation>
    <scope>NUCLEOTIDE SEQUENCE [LARGE SCALE GENOMIC DNA]</scope>
    <source>
        <strain evidence="1 2">DSM 6793</strain>
    </source>
</reference>